<dbReference type="SMART" id="SM00830">
    <property type="entry name" value="CM_2"/>
    <property type="match status" value="1"/>
</dbReference>
<dbReference type="Proteomes" id="UP000267187">
    <property type="component" value="Unassembled WGS sequence"/>
</dbReference>
<proteinExistence type="predicted"/>
<keyword evidence="11" id="KW-0057">Aromatic amino acid biosynthesis</keyword>
<accession>A0A3M0AC71</accession>
<feature type="domain" description="Prephenate dehydratase" evidence="21">
    <location>
        <begin position="95"/>
        <end position="271"/>
    </location>
</feature>
<dbReference type="NCBIfam" id="TIGR01807">
    <property type="entry name" value="CM_P2"/>
    <property type="match status" value="1"/>
</dbReference>
<evidence type="ECO:0000259" key="20">
    <source>
        <dbReference type="PROSITE" id="PS51168"/>
    </source>
</evidence>
<protein>
    <recommendedName>
        <fullName evidence="8">Bifunctional chorismate mutase/prephenate dehydratase</fullName>
        <ecNumber evidence="7">4.2.1.51</ecNumber>
        <ecNumber evidence="6">5.4.99.5</ecNumber>
    </recommendedName>
    <alternativeName>
        <fullName evidence="17">Chorismate mutase-prephenate dehydratase</fullName>
    </alternativeName>
    <alternativeName>
        <fullName evidence="16">p-protein</fullName>
    </alternativeName>
</protein>
<evidence type="ECO:0000256" key="9">
    <source>
        <dbReference type="ARBA" id="ARBA00022490"/>
    </source>
</evidence>
<dbReference type="CDD" id="cd13630">
    <property type="entry name" value="PBP2_PDT_1"/>
    <property type="match status" value="1"/>
</dbReference>
<keyword evidence="14" id="KW-0456">Lyase</keyword>
<evidence type="ECO:0000256" key="12">
    <source>
        <dbReference type="ARBA" id="ARBA00023222"/>
    </source>
</evidence>
<evidence type="ECO:0000256" key="14">
    <source>
        <dbReference type="ARBA" id="ARBA00023239"/>
    </source>
</evidence>
<dbReference type="SUPFAM" id="SSF48600">
    <property type="entry name" value="Chorismate mutase II"/>
    <property type="match status" value="1"/>
</dbReference>
<dbReference type="SUPFAM" id="SSF55021">
    <property type="entry name" value="ACT-like"/>
    <property type="match status" value="1"/>
</dbReference>
<dbReference type="CDD" id="cd04905">
    <property type="entry name" value="ACT_CM-PDT"/>
    <property type="match status" value="1"/>
</dbReference>
<dbReference type="PIRSF" id="PIRSF001500">
    <property type="entry name" value="Chor_mut_pdt_Ppr"/>
    <property type="match status" value="1"/>
</dbReference>
<dbReference type="FunFam" id="3.40.190.10:FF:000034">
    <property type="entry name" value="Chorismate mutase/prephenate dehydratase"/>
    <property type="match status" value="1"/>
</dbReference>
<organism evidence="23 24">
    <name type="scientific">Umboniibacter marinipuniceus</name>
    <dbReference type="NCBI Taxonomy" id="569599"/>
    <lineage>
        <taxon>Bacteria</taxon>
        <taxon>Pseudomonadati</taxon>
        <taxon>Pseudomonadota</taxon>
        <taxon>Gammaproteobacteria</taxon>
        <taxon>Cellvibrionales</taxon>
        <taxon>Cellvibrionaceae</taxon>
        <taxon>Umboniibacter</taxon>
    </lineage>
</organism>
<dbReference type="UniPathway" id="UPA00121">
    <property type="reaction ID" value="UER00345"/>
</dbReference>
<evidence type="ECO:0000256" key="6">
    <source>
        <dbReference type="ARBA" id="ARBA00012404"/>
    </source>
</evidence>
<dbReference type="RefSeq" id="WP_121876350.1">
    <property type="nucleotide sequence ID" value="NZ_REFJ01000002.1"/>
</dbReference>
<feature type="site" description="Essential for prephenate dehydratase activity" evidence="19">
    <location>
        <position position="264"/>
    </location>
</feature>
<evidence type="ECO:0000256" key="5">
    <source>
        <dbReference type="ARBA" id="ARBA00004817"/>
    </source>
</evidence>
<evidence type="ECO:0000256" key="17">
    <source>
        <dbReference type="ARBA" id="ARBA00031520"/>
    </source>
</evidence>
<keyword evidence="13" id="KW-0413">Isomerase</keyword>
<dbReference type="PROSITE" id="PS51671">
    <property type="entry name" value="ACT"/>
    <property type="match status" value="1"/>
</dbReference>
<dbReference type="PROSITE" id="PS51168">
    <property type="entry name" value="CHORISMATE_MUT_2"/>
    <property type="match status" value="1"/>
</dbReference>
<dbReference type="PANTHER" id="PTHR21022">
    <property type="entry name" value="PREPHENATE DEHYDRATASE P PROTEIN"/>
    <property type="match status" value="1"/>
</dbReference>
<dbReference type="EC" id="4.2.1.51" evidence="7"/>
<dbReference type="Gene3D" id="3.40.190.10">
    <property type="entry name" value="Periplasmic binding protein-like II"/>
    <property type="match status" value="2"/>
</dbReference>
<dbReference type="GO" id="GO:0004664">
    <property type="term" value="F:prephenate dehydratase activity"/>
    <property type="evidence" value="ECO:0007669"/>
    <property type="project" value="UniProtKB-EC"/>
</dbReference>
<evidence type="ECO:0000256" key="10">
    <source>
        <dbReference type="ARBA" id="ARBA00022605"/>
    </source>
</evidence>
<dbReference type="Pfam" id="PF01817">
    <property type="entry name" value="CM_2"/>
    <property type="match status" value="1"/>
</dbReference>
<dbReference type="GO" id="GO:0004106">
    <property type="term" value="F:chorismate mutase activity"/>
    <property type="evidence" value="ECO:0007669"/>
    <property type="project" value="UniProtKB-EC"/>
</dbReference>
<evidence type="ECO:0000256" key="15">
    <source>
        <dbReference type="ARBA" id="ARBA00023268"/>
    </source>
</evidence>
<dbReference type="AlphaFoldDB" id="A0A3M0AC71"/>
<dbReference type="InterPro" id="IPR010957">
    <property type="entry name" value="G/b/e-P-prot_chorismate_mutase"/>
</dbReference>
<evidence type="ECO:0000256" key="8">
    <source>
        <dbReference type="ARBA" id="ARBA00014401"/>
    </source>
</evidence>
<name>A0A3M0AC71_9GAMM</name>
<evidence type="ECO:0000256" key="2">
    <source>
        <dbReference type="ARBA" id="ARBA00002364"/>
    </source>
</evidence>
<feature type="domain" description="ACT" evidence="22">
    <location>
        <begin position="283"/>
        <end position="360"/>
    </location>
</feature>
<dbReference type="GO" id="GO:0009094">
    <property type="term" value="P:L-phenylalanine biosynthetic process"/>
    <property type="evidence" value="ECO:0007669"/>
    <property type="project" value="UniProtKB-UniPathway"/>
</dbReference>
<evidence type="ECO:0000313" key="24">
    <source>
        <dbReference type="Proteomes" id="UP000267187"/>
    </source>
</evidence>
<comment type="caution">
    <text evidence="23">The sequence shown here is derived from an EMBL/GenBank/DDBJ whole genome shotgun (WGS) entry which is preliminary data.</text>
</comment>
<evidence type="ECO:0000256" key="16">
    <source>
        <dbReference type="ARBA" id="ARBA00031175"/>
    </source>
</evidence>
<dbReference type="InterPro" id="IPR001086">
    <property type="entry name" value="Preph_deHydtase"/>
</dbReference>
<keyword evidence="12" id="KW-0584">Phenylalanine biosynthesis</keyword>
<dbReference type="Pfam" id="PF01842">
    <property type="entry name" value="ACT"/>
    <property type="match status" value="1"/>
</dbReference>
<dbReference type="EMBL" id="REFJ01000002">
    <property type="protein sequence ID" value="RMA81199.1"/>
    <property type="molecule type" value="Genomic_DNA"/>
</dbReference>
<evidence type="ECO:0000256" key="1">
    <source>
        <dbReference type="ARBA" id="ARBA00000824"/>
    </source>
</evidence>
<keyword evidence="15" id="KW-0511">Multifunctional enzyme</keyword>
<evidence type="ECO:0000313" key="23">
    <source>
        <dbReference type="EMBL" id="RMA81199.1"/>
    </source>
</evidence>
<evidence type="ECO:0000256" key="3">
    <source>
        <dbReference type="ARBA" id="ARBA00004496"/>
    </source>
</evidence>
<comment type="subcellular location">
    <subcellularLocation>
        <location evidence="3">Cytoplasm</location>
    </subcellularLocation>
</comment>
<evidence type="ECO:0000256" key="11">
    <source>
        <dbReference type="ARBA" id="ARBA00023141"/>
    </source>
</evidence>
<evidence type="ECO:0000256" key="18">
    <source>
        <dbReference type="ARBA" id="ARBA00047848"/>
    </source>
</evidence>
<dbReference type="FunFam" id="3.30.70.260:FF:000012">
    <property type="entry name" value="Prephenate dehydratase"/>
    <property type="match status" value="1"/>
</dbReference>
<dbReference type="Pfam" id="PF00800">
    <property type="entry name" value="PDT"/>
    <property type="match status" value="1"/>
</dbReference>
<dbReference type="InterPro" id="IPR036263">
    <property type="entry name" value="Chorismate_II_sf"/>
</dbReference>
<dbReference type="InterPro" id="IPR008242">
    <property type="entry name" value="Chor_mutase/pphenate_deHydtase"/>
</dbReference>
<dbReference type="Gene3D" id="3.30.70.260">
    <property type="match status" value="1"/>
</dbReference>
<gene>
    <name evidence="23" type="ORF">DFR27_1000</name>
</gene>
<keyword evidence="10" id="KW-0028">Amino-acid biosynthesis</keyword>
<dbReference type="PROSITE" id="PS00857">
    <property type="entry name" value="PREPHENATE_DEHYDR_1"/>
    <property type="match status" value="1"/>
</dbReference>
<dbReference type="PANTHER" id="PTHR21022:SF19">
    <property type="entry name" value="PREPHENATE DEHYDRATASE-RELATED"/>
    <property type="match status" value="1"/>
</dbReference>
<dbReference type="PROSITE" id="PS51171">
    <property type="entry name" value="PREPHENATE_DEHYDR_3"/>
    <property type="match status" value="1"/>
</dbReference>
<keyword evidence="9" id="KW-0963">Cytoplasm</keyword>
<evidence type="ECO:0000256" key="4">
    <source>
        <dbReference type="ARBA" id="ARBA00004741"/>
    </source>
</evidence>
<comment type="pathway">
    <text evidence="4">Amino-acid biosynthesis; L-phenylalanine biosynthesis; phenylpyruvate from prephenate: step 1/1.</text>
</comment>
<evidence type="ECO:0000256" key="7">
    <source>
        <dbReference type="ARBA" id="ARBA00013147"/>
    </source>
</evidence>
<sequence length="364" mass="40482">MSTENELKGLRENIDAIDSQLIELISERARCAEKVADVKSKASENEVALFYRPEREAQVLRSVMERNPGPFSNEEMARLFREIMSSCLALEQPVRVAFLGPEGTFTQQAALKHFGKSAVAKPMGAIDEVFREVAAGAVNYGVVPVENSTEGVVNHTLDNFIESSVRICGEVELRIHHHLLVADTTKIKQISRVYSHAQSFAQCRKWLDANYPTVERVAVNSNADAAKRIKSEWHSAAIAGDMAQDLYDLQPIEEKIEDHPDNTTRFLIIGSESVAPSGNDKTSIVVSLRNKPGALHDLLRPFYENGIDLTRVETRPSRNAKWTYIFFVDFIGHCEDEVVKSVLDSIAANSGDLRILGSYPIAVL</sequence>
<dbReference type="Gene3D" id="1.20.59.10">
    <property type="entry name" value="Chorismate mutase"/>
    <property type="match status" value="1"/>
</dbReference>
<comment type="catalytic activity">
    <reaction evidence="1">
        <text>chorismate = prephenate</text>
        <dbReference type="Rhea" id="RHEA:13897"/>
        <dbReference type="ChEBI" id="CHEBI:29748"/>
        <dbReference type="ChEBI" id="CHEBI:29934"/>
        <dbReference type="EC" id="5.4.99.5"/>
    </reaction>
</comment>
<dbReference type="GO" id="GO:0046417">
    <property type="term" value="P:chorismate metabolic process"/>
    <property type="evidence" value="ECO:0007669"/>
    <property type="project" value="InterPro"/>
</dbReference>
<dbReference type="InterPro" id="IPR002701">
    <property type="entry name" value="CM_II_prokaryot"/>
</dbReference>
<evidence type="ECO:0000256" key="13">
    <source>
        <dbReference type="ARBA" id="ARBA00023235"/>
    </source>
</evidence>
<dbReference type="UniPathway" id="UPA00120">
    <property type="reaction ID" value="UER00203"/>
</dbReference>
<dbReference type="InterPro" id="IPR036979">
    <property type="entry name" value="CM_dom_sf"/>
</dbReference>
<dbReference type="NCBIfam" id="NF008865">
    <property type="entry name" value="PRK11898.1"/>
    <property type="match status" value="1"/>
</dbReference>
<keyword evidence="24" id="KW-1185">Reference proteome</keyword>
<dbReference type="InterPro" id="IPR018528">
    <property type="entry name" value="Preph_deHydtase_CS"/>
</dbReference>
<comment type="catalytic activity">
    <reaction evidence="18">
        <text>prephenate + H(+) = 3-phenylpyruvate + CO2 + H2O</text>
        <dbReference type="Rhea" id="RHEA:21648"/>
        <dbReference type="ChEBI" id="CHEBI:15377"/>
        <dbReference type="ChEBI" id="CHEBI:15378"/>
        <dbReference type="ChEBI" id="CHEBI:16526"/>
        <dbReference type="ChEBI" id="CHEBI:18005"/>
        <dbReference type="ChEBI" id="CHEBI:29934"/>
        <dbReference type="EC" id="4.2.1.51"/>
    </reaction>
</comment>
<comment type="function">
    <text evidence="2">Catalyzes the Claisen rearrangement of chorismate to prephenate and the decarboxylation/dehydration of prephenate to phenylpyruvate.</text>
</comment>
<dbReference type="FunFam" id="3.40.190.10:FF:000029">
    <property type="entry name" value="Chorismate mutase/Prephenate dehydratase"/>
    <property type="match status" value="1"/>
</dbReference>
<dbReference type="PROSITE" id="PS00858">
    <property type="entry name" value="PREPHENATE_DEHYDR_2"/>
    <property type="match status" value="1"/>
</dbReference>
<evidence type="ECO:0000256" key="19">
    <source>
        <dbReference type="PIRSR" id="PIRSR001500-2"/>
    </source>
</evidence>
<comment type="pathway">
    <text evidence="5">Metabolic intermediate biosynthesis; prephenate biosynthesis; prephenate from chorismate: step 1/1.</text>
</comment>
<dbReference type="SUPFAM" id="SSF53850">
    <property type="entry name" value="Periplasmic binding protein-like II"/>
    <property type="match status" value="1"/>
</dbReference>
<evidence type="ECO:0000259" key="22">
    <source>
        <dbReference type="PROSITE" id="PS51671"/>
    </source>
</evidence>
<dbReference type="OrthoDB" id="9802281at2"/>
<reference evidence="23 24" key="1">
    <citation type="submission" date="2018-10" db="EMBL/GenBank/DDBJ databases">
        <title>Genomic Encyclopedia of Type Strains, Phase IV (KMG-IV): sequencing the most valuable type-strain genomes for metagenomic binning, comparative biology and taxonomic classification.</title>
        <authorList>
            <person name="Goeker M."/>
        </authorList>
    </citation>
    <scope>NUCLEOTIDE SEQUENCE [LARGE SCALE GENOMIC DNA]</scope>
    <source>
        <strain evidence="23 24">DSM 25080</strain>
    </source>
</reference>
<dbReference type="EC" id="5.4.99.5" evidence="6"/>
<evidence type="ECO:0000259" key="21">
    <source>
        <dbReference type="PROSITE" id="PS51171"/>
    </source>
</evidence>
<dbReference type="InterPro" id="IPR045865">
    <property type="entry name" value="ACT-like_dom_sf"/>
</dbReference>
<dbReference type="InterPro" id="IPR002912">
    <property type="entry name" value="ACT_dom"/>
</dbReference>
<dbReference type="GO" id="GO:0005737">
    <property type="term" value="C:cytoplasm"/>
    <property type="evidence" value="ECO:0007669"/>
    <property type="project" value="UniProtKB-SubCell"/>
</dbReference>
<feature type="domain" description="Chorismate mutase" evidence="20">
    <location>
        <begin position="1"/>
        <end position="95"/>
    </location>
</feature>